<evidence type="ECO:0000313" key="5">
    <source>
        <dbReference type="EMBL" id="SVD53171.1"/>
    </source>
</evidence>
<accession>A0A382W4Y4</accession>
<dbReference type="InterPro" id="IPR015421">
    <property type="entry name" value="PyrdxlP-dep_Trfase_major"/>
</dbReference>
<name>A0A382W4Y4_9ZZZZ</name>
<gene>
    <name evidence="5" type="ORF">METZ01_LOCUS406025</name>
</gene>
<dbReference type="Gene3D" id="3.40.640.10">
    <property type="entry name" value="Type I PLP-dependent aspartate aminotransferase-like (Major domain)"/>
    <property type="match status" value="1"/>
</dbReference>
<proteinExistence type="predicted"/>
<dbReference type="SUPFAM" id="SSF53383">
    <property type="entry name" value="PLP-dependent transferases"/>
    <property type="match status" value="1"/>
</dbReference>
<sequence length="63" mass="6942">VAKTRVHNFSAGPGALPLPVLMRAKQELDELPDVGMSVLEISHRSSTFNDIIQTTQNNLRTLL</sequence>
<dbReference type="PANTHER" id="PTHR43247:SF1">
    <property type="entry name" value="PHOSPHOSERINE AMINOTRANSFERASE"/>
    <property type="match status" value="1"/>
</dbReference>
<protein>
    <recommendedName>
        <fullName evidence="6">Aminotransferase class V domain-containing protein</fullName>
    </recommendedName>
</protein>
<evidence type="ECO:0000256" key="3">
    <source>
        <dbReference type="ARBA" id="ARBA00022898"/>
    </source>
</evidence>
<dbReference type="AlphaFoldDB" id="A0A382W4Y4"/>
<dbReference type="GO" id="GO:0004648">
    <property type="term" value="F:O-phospho-L-serine:2-oxoglutarate aminotransferase activity"/>
    <property type="evidence" value="ECO:0007669"/>
    <property type="project" value="InterPro"/>
</dbReference>
<dbReference type="GO" id="GO:0030170">
    <property type="term" value="F:pyridoxal phosphate binding"/>
    <property type="evidence" value="ECO:0007669"/>
    <property type="project" value="TreeGrafter"/>
</dbReference>
<evidence type="ECO:0000256" key="4">
    <source>
        <dbReference type="ARBA" id="ARBA00029440"/>
    </source>
</evidence>
<organism evidence="5">
    <name type="scientific">marine metagenome</name>
    <dbReference type="NCBI Taxonomy" id="408172"/>
    <lineage>
        <taxon>unclassified sequences</taxon>
        <taxon>metagenomes</taxon>
        <taxon>ecological metagenomes</taxon>
    </lineage>
</organism>
<dbReference type="PANTHER" id="PTHR43247">
    <property type="entry name" value="PHOSPHOSERINE AMINOTRANSFERASE"/>
    <property type="match status" value="1"/>
</dbReference>
<evidence type="ECO:0008006" key="6">
    <source>
        <dbReference type="Google" id="ProtNLM"/>
    </source>
</evidence>
<feature type="non-terminal residue" evidence="5">
    <location>
        <position position="63"/>
    </location>
</feature>
<reference evidence="5" key="1">
    <citation type="submission" date="2018-05" db="EMBL/GenBank/DDBJ databases">
        <authorList>
            <person name="Lanie J.A."/>
            <person name="Ng W.-L."/>
            <person name="Kazmierczak K.M."/>
            <person name="Andrzejewski T.M."/>
            <person name="Davidsen T.M."/>
            <person name="Wayne K.J."/>
            <person name="Tettelin H."/>
            <person name="Glass J.I."/>
            <person name="Rusch D."/>
            <person name="Podicherti R."/>
            <person name="Tsui H.-C.T."/>
            <person name="Winkler M.E."/>
        </authorList>
    </citation>
    <scope>NUCLEOTIDE SEQUENCE</scope>
</reference>
<evidence type="ECO:0000256" key="1">
    <source>
        <dbReference type="ARBA" id="ARBA00001933"/>
    </source>
</evidence>
<dbReference type="InterPro" id="IPR015424">
    <property type="entry name" value="PyrdxlP-dep_Trfase"/>
</dbReference>
<comment type="cofactor">
    <cofactor evidence="1">
        <name>pyridoxal 5'-phosphate</name>
        <dbReference type="ChEBI" id="CHEBI:597326"/>
    </cofactor>
</comment>
<keyword evidence="2" id="KW-0808">Transferase</keyword>
<feature type="non-terminal residue" evidence="5">
    <location>
        <position position="1"/>
    </location>
</feature>
<evidence type="ECO:0000256" key="2">
    <source>
        <dbReference type="ARBA" id="ARBA00022679"/>
    </source>
</evidence>
<comment type="pathway">
    <text evidence="4">Amino-acid biosynthesis.</text>
</comment>
<dbReference type="EMBL" id="UINC01156637">
    <property type="protein sequence ID" value="SVD53171.1"/>
    <property type="molecule type" value="Genomic_DNA"/>
</dbReference>
<dbReference type="GO" id="GO:0006564">
    <property type="term" value="P:L-serine biosynthetic process"/>
    <property type="evidence" value="ECO:0007669"/>
    <property type="project" value="InterPro"/>
</dbReference>
<dbReference type="GO" id="GO:0005737">
    <property type="term" value="C:cytoplasm"/>
    <property type="evidence" value="ECO:0007669"/>
    <property type="project" value="TreeGrafter"/>
</dbReference>
<dbReference type="InterPro" id="IPR022278">
    <property type="entry name" value="Pser_aminoTfrase"/>
</dbReference>
<keyword evidence="3" id="KW-0663">Pyridoxal phosphate</keyword>